<feature type="transmembrane region" description="Helical" evidence="2">
    <location>
        <begin position="152"/>
        <end position="172"/>
    </location>
</feature>
<accession>A0ABW4KRD2</accession>
<feature type="transmembrane region" description="Helical" evidence="2">
    <location>
        <begin position="178"/>
        <end position="195"/>
    </location>
</feature>
<dbReference type="RefSeq" id="WP_147912674.1">
    <property type="nucleotide sequence ID" value="NZ_JBHUEJ010000016.1"/>
</dbReference>
<name>A0ABW4KRD2_9BURK</name>
<gene>
    <name evidence="3" type="ORF">ACFSF0_08050</name>
</gene>
<keyword evidence="2" id="KW-1133">Transmembrane helix</keyword>
<evidence type="ECO:0000256" key="1">
    <source>
        <dbReference type="SAM" id="MobiDB-lite"/>
    </source>
</evidence>
<proteinExistence type="predicted"/>
<keyword evidence="2" id="KW-0472">Membrane</keyword>
<evidence type="ECO:0008006" key="5">
    <source>
        <dbReference type="Google" id="ProtNLM"/>
    </source>
</evidence>
<feature type="region of interest" description="Disordered" evidence="1">
    <location>
        <begin position="38"/>
        <end position="63"/>
    </location>
</feature>
<organism evidence="3 4">
    <name type="scientific">Ottowia flava</name>
    <dbReference type="NCBI Taxonomy" id="2675430"/>
    <lineage>
        <taxon>Bacteria</taxon>
        <taxon>Pseudomonadati</taxon>
        <taxon>Pseudomonadota</taxon>
        <taxon>Betaproteobacteria</taxon>
        <taxon>Burkholderiales</taxon>
        <taxon>Comamonadaceae</taxon>
        <taxon>Ottowia</taxon>
    </lineage>
</organism>
<dbReference type="EMBL" id="JBHUEJ010000016">
    <property type="protein sequence ID" value="MFD1710555.1"/>
    <property type="molecule type" value="Genomic_DNA"/>
</dbReference>
<reference evidence="4" key="1">
    <citation type="journal article" date="2019" name="Int. J. Syst. Evol. Microbiol.">
        <title>The Global Catalogue of Microorganisms (GCM) 10K type strain sequencing project: providing services to taxonomists for standard genome sequencing and annotation.</title>
        <authorList>
            <consortium name="The Broad Institute Genomics Platform"/>
            <consortium name="The Broad Institute Genome Sequencing Center for Infectious Disease"/>
            <person name="Wu L."/>
            <person name="Ma J."/>
        </authorList>
    </citation>
    <scope>NUCLEOTIDE SEQUENCE [LARGE SCALE GENOMIC DNA]</scope>
    <source>
        <strain evidence="4">LMG 29247</strain>
    </source>
</reference>
<comment type="caution">
    <text evidence="3">The sequence shown here is derived from an EMBL/GenBank/DDBJ whole genome shotgun (WGS) entry which is preliminary data.</text>
</comment>
<keyword evidence="2" id="KW-0812">Transmembrane</keyword>
<sequence length="251" mass="26088">MPPAPNPPSASRIDVRTLSLAQLQLLAERGSRRARAELEGRMRAASPAPAPMGHGGPGRNERRAMNDGFVPAERSVAAGSAVLRTPAGPPADLPTLTERAHPSGSAPLTAHMAPPAAGAPGPAQLNEALQKQLELIAQQEGSASRASGPPRLLGMVMIAWGALLLVGGLISLTHGGGVYYLFCGLGSAAIGWLLMRCSRWAMVVHGVLLLIALGWAWRSSDASVGLALVQAAPVWIAALWMAIRPVREGLD</sequence>
<protein>
    <recommendedName>
        <fullName evidence="5">DUF2157 domain-containing protein</fullName>
    </recommendedName>
</protein>
<feature type="region of interest" description="Disordered" evidence="1">
    <location>
        <begin position="83"/>
        <end position="111"/>
    </location>
</feature>
<feature type="transmembrane region" description="Helical" evidence="2">
    <location>
        <begin position="200"/>
        <end position="217"/>
    </location>
</feature>
<evidence type="ECO:0000256" key="2">
    <source>
        <dbReference type="SAM" id="Phobius"/>
    </source>
</evidence>
<keyword evidence="4" id="KW-1185">Reference proteome</keyword>
<feature type="transmembrane region" description="Helical" evidence="2">
    <location>
        <begin position="223"/>
        <end position="243"/>
    </location>
</feature>
<evidence type="ECO:0000313" key="3">
    <source>
        <dbReference type="EMBL" id="MFD1710555.1"/>
    </source>
</evidence>
<dbReference type="Proteomes" id="UP001597304">
    <property type="component" value="Unassembled WGS sequence"/>
</dbReference>
<evidence type="ECO:0000313" key="4">
    <source>
        <dbReference type="Proteomes" id="UP001597304"/>
    </source>
</evidence>